<keyword evidence="2" id="KW-1185">Reference proteome</keyword>
<evidence type="ECO:0000313" key="1">
    <source>
        <dbReference type="EMBL" id="CAK0807056.1"/>
    </source>
</evidence>
<protein>
    <submittedName>
        <fullName evidence="1">Uncharacterized protein</fullName>
    </submittedName>
</protein>
<accession>A0ABN9QLR8</accession>
<reference evidence="1" key="1">
    <citation type="submission" date="2023-10" db="EMBL/GenBank/DDBJ databases">
        <authorList>
            <person name="Chen Y."/>
            <person name="Shah S."/>
            <person name="Dougan E. K."/>
            <person name="Thang M."/>
            <person name="Chan C."/>
        </authorList>
    </citation>
    <scope>NUCLEOTIDE SEQUENCE [LARGE SCALE GENOMIC DNA]</scope>
</reference>
<sequence length="393" mass="42970">MQLAFCSAHCLESTADVPGLSQIDPGMLALFRASWLGRDRRRRARLLLDPSLAADATPPASGSEPVPLKSGIATVMTSAFFCETSREFDKVTQEIRRVISAAKSWGEYRLASGMSASRPFPSNARLGMPAPRSSARATNRRLKCDRCCTIDAGALDGLLEKTSLGDGILPGESKKELRMRIVAVWDLLHSLPTGFLDGPHEDLAQSARVLLKTSKKNASGPVLFSMSEAAAREWPKMTTTDRLWHFFRSVGGTSHFHAWQMCSDCPAEISESSEMRAVGPRCYSYLRLAYTAVDFPATWNSAAGRALGIRLVEHLRTRPELQGLQFPGPTLSFNDSERKMCESVKTLKTLHNDDLLVRVGELGHALPSGALLVPASGQFRTRRFRVGLAALGP</sequence>
<name>A0ABN9QLR8_9DINO</name>
<comment type="caution">
    <text evidence="1">The sequence shown here is derived from an EMBL/GenBank/DDBJ whole genome shotgun (WGS) entry which is preliminary data.</text>
</comment>
<dbReference type="Proteomes" id="UP001189429">
    <property type="component" value="Unassembled WGS sequence"/>
</dbReference>
<gene>
    <name evidence="1" type="ORF">PCOR1329_LOCUS13054</name>
</gene>
<dbReference type="EMBL" id="CAUYUJ010003836">
    <property type="protein sequence ID" value="CAK0807056.1"/>
    <property type="molecule type" value="Genomic_DNA"/>
</dbReference>
<organism evidence="1 2">
    <name type="scientific">Prorocentrum cordatum</name>
    <dbReference type="NCBI Taxonomy" id="2364126"/>
    <lineage>
        <taxon>Eukaryota</taxon>
        <taxon>Sar</taxon>
        <taxon>Alveolata</taxon>
        <taxon>Dinophyceae</taxon>
        <taxon>Prorocentrales</taxon>
        <taxon>Prorocentraceae</taxon>
        <taxon>Prorocentrum</taxon>
    </lineage>
</organism>
<proteinExistence type="predicted"/>
<evidence type="ECO:0000313" key="2">
    <source>
        <dbReference type="Proteomes" id="UP001189429"/>
    </source>
</evidence>